<keyword evidence="4" id="KW-1185">Reference proteome</keyword>
<dbReference type="Proteomes" id="UP000467841">
    <property type="component" value="Unassembled WGS sequence"/>
</dbReference>
<name>A0A6D2JKX7_9BRAS</name>
<accession>A0A6D2JKX7</accession>
<evidence type="ECO:0000313" key="3">
    <source>
        <dbReference type="EMBL" id="CAA7055853.1"/>
    </source>
</evidence>
<proteinExistence type="predicted"/>
<feature type="compositionally biased region" description="Low complexity" evidence="1">
    <location>
        <begin position="29"/>
        <end position="43"/>
    </location>
</feature>
<dbReference type="EMBL" id="CACVBM020001268">
    <property type="protein sequence ID" value="CAA7042369.1"/>
    <property type="molecule type" value="Genomic_DNA"/>
</dbReference>
<sequence>MAGGSALTPTSVGSKSLPLRNHEAAERGNNNSSSNNKTESVSSIEREMVKRPRGRPAGSKNKLKTHNYCDSRQSKLPQSTVSFKSAPV</sequence>
<dbReference type="AlphaFoldDB" id="A0A6D2JKX7"/>
<gene>
    <name evidence="2" type="ORF">MERR_LOCUS29604</name>
    <name evidence="3" type="ORF">MERR_LOCUS43089</name>
</gene>
<protein>
    <submittedName>
        <fullName evidence="2">Uncharacterized protein</fullName>
    </submittedName>
</protein>
<evidence type="ECO:0000313" key="4">
    <source>
        <dbReference type="Proteomes" id="UP000467841"/>
    </source>
</evidence>
<reference evidence="2 4" key="1">
    <citation type="submission" date="2020-01" db="EMBL/GenBank/DDBJ databases">
        <authorList>
            <person name="Mishra B."/>
        </authorList>
    </citation>
    <scope>NUCLEOTIDE SEQUENCE [LARGE SCALE GENOMIC DNA]</scope>
</reference>
<dbReference type="EMBL" id="CACVBM020001607">
    <property type="protein sequence ID" value="CAA7055853.1"/>
    <property type="molecule type" value="Genomic_DNA"/>
</dbReference>
<evidence type="ECO:0000256" key="1">
    <source>
        <dbReference type="SAM" id="MobiDB-lite"/>
    </source>
</evidence>
<organism evidence="2 4">
    <name type="scientific">Microthlaspi erraticum</name>
    <dbReference type="NCBI Taxonomy" id="1685480"/>
    <lineage>
        <taxon>Eukaryota</taxon>
        <taxon>Viridiplantae</taxon>
        <taxon>Streptophyta</taxon>
        <taxon>Embryophyta</taxon>
        <taxon>Tracheophyta</taxon>
        <taxon>Spermatophyta</taxon>
        <taxon>Magnoliopsida</taxon>
        <taxon>eudicotyledons</taxon>
        <taxon>Gunneridae</taxon>
        <taxon>Pentapetalae</taxon>
        <taxon>rosids</taxon>
        <taxon>malvids</taxon>
        <taxon>Brassicales</taxon>
        <taxon>Brassicaceae</taxon>
        <taxon>Coluteocarpeae</taxon>
        <taxon>Microthlaspi</taxon>
    </lineage>
</organism>
<feature type="compositionally biased region" description="Polar residues" evidence="1">
    <location>
        <begin position="74"/>
        <end position="88"/>
    </location>
</feature>
<feature type="region of interest" description="Disordered" evidence="1">
    <location>
        <begin position="1"/>
        <end position="88"/>
    </location>
</feature>
<evidence type="ECO:0000313" key="2">
    <source>
        <dbReference type="EMBL" id="CAA7042369.1"/>
    </source>
</evidence>